<dbReference type="PANTHER" id="PTHR24421">
    <property type="entry name" value="NITRATE/NITRITE SENSOR PROTEIN NARX-RELATED"/>
    <property type="match status" value="1"/>
</dbReference>
<evidence type="ECO:0000313" key="12">
    <source>
        <dbReference type="EMBL" id="MTD62166.1"/>
    </source>
</evidence>
<accession>A0A844GJ99</accession>
<dbReference type="AlphaFoldDB" id="A0A844GJ99"/>
<dbReference type="SUPFAM" id="SSF55874">
    <property type="entry name" value="ATPase domain of HSP90 chaperone/DNA topoisomerase II/histidine kinase"/>
    <property type="match status" value="1"/>
</dbReference>
<dbReference type="GO" id="GO:0046983">
    <property type="term" value="F:protein dimerization activity"/>
    <property type="evidence" value="ECO:0007669"/>
    <property type="project" value="InterPro"/>
</dbReference>
<dbReference type="InterPro" id="IPR036890">
    <property type="entry name" value="HATPase_C_sf"/>
</dbReference>
<dbReference type="InterPro" id="IPR003594">
    <property type="entry name" value="HATPase_dom"/>
</dbReference>
<evidence type="ECO:0000313" key="13">
    <source>
        <dbReference type="Proteomes" id="UP000437824"/>
    </source>
</evidence>
<name>A0A844GJ99_9FIRM</name>
<evidence type="ECO:0000256" key="4">
    <source>
        <dbReference type="ARBA" id="ARBA00022679"/>
    </source>
</evidence>
<evidence type="ECO:0000256" key="6">
    <source>
        <dbReference type="ARBA" id="ARBA00022777"/>
    </source>
</evidence>
<dbReference type="EC" id="2.7.13.3" evidence="2"/>
<dbReference type="GO" id="GO:0000155">
    <property type="term" value="F:phosphorelay sensor kinase activity"/>
    <property type="evidence" value="ECO:0007669"/>
    <property type="project" value="InterPro"/>
</dbReference>
<evidence type="ECO:0000256" key="5">
    <source>
        <dbReference type="ARBA" id="ARBA00022741"/>
    </source>
</evidence>
<proteinExistence type="predicted"/>
<dbReference type="InterPro" id="IPR050482">
    <property type="entry name" value="Sensor_HK_TwoCompSys"/>
</dbReference>
<protein>
    <recommendedName>
        <fullName evidence="2">histidine kinase</fullName>
        <ecNumber evidence="2">2.7.13.3</ecNumber>
    </recommendedName>
</protein>
<dbReference type="PANTHER" id="PTHR24421:SF10">
    <property type="entry name" value="NITRATE_NITRITE SENSOR PROTEIN NARQ"/>
    <property type="match status" value="1"/>
</dbReference>
<evidence type="ECO:0000259" key="10">
    <source>
        <dbReference type="Pfam" id="PF02518"/>
    </source>
</evidence>
<keyword evidence="9" id="KW-0812">Transmembrane</keyword>
<feature type="transmembrane region" description="Helical" evidence="9">
    <location>
        <begin position="12"/>
        <end position="41"/>
    </location>
</feature>
<feature type="domain" description="Signal transduction histidine kinase subgroup 3 dimerisation and phosphoacceptor" evidence="11">
    <location>
        <begin position="172"/>
        <end position="234"/>
    </location>
</feature>
<comment type="caution">
    <text evidence="12">The sequence shown here is derived from an EMBL/GenBank/DDBJ whole genome shotgun (WGS) entry which is preliminary data.</text>
</comment>
<dbReference type="Proteomes" id="UP000437824">
    <property type="component" value="Unassembled WGS sequence"/>
</dbReference>
<gene>
    <name evidence="12" type="ORF">GKZ57_13175</name>
</gene>
<dbReference type="EMBL" id="WMBC01000011">
    <property type="protein sequence ID" value="MTD62166.1"/>
    <property type="molecule type" value="Genomic_DNA"/>
</dbReference>
<feature type="domain" description="Histidine kinase/HSP90-like ATPase" evidence="10">
    <location>
        <begin position="275"/>
        <end position="356"/>
    </location>
</feature>
<keyword evidence="5" id="KW-0547">Nucleotide-binding</keyword>
<keyword evidence="7" id="KW-0067">ATP-binding</keyword>
<evidence type="ECO:0000256" key="2">
    <source>
        <dbReference type="ARBA" id="ARBA00012438"/>
    </source>
</evidence>
<keyword evidence="4" id="KW-0808">Transferase</keyword>
<dbReference type="InterPro" id="IPR011712">
    <property type="entry name" value="Sig_transdc_His_kin_sub3_dim/P"/>
</dbReference>
<evidence type="ECO:0000256" key="7">
    <source>
        <dbReference type="ARBA" id="ARBA00022840"/>
    </source>
</evidence>
<evidence type="ECO:0000256" key="9">
    <source>
        <dbReference type="SAM" id="Phobius"/>
    </source>
</evidence>
<evidence type="ECO:0000256" key="3">
    <source>
        <dbReference type="ARBA" id="ARBA00022553"/>
    </source>
</evidence>
<evidence type="ECO:0000259" key="11">
    <source>
        <dbReference type="Pfam" id="PF07730"/>
    </source>
</evidence>
<sequence length="361" mass="41174">MRYFRDIGLLILYSLLALFFIDADSIFICALLCTVILLCCCYIFENHVIAALLFLTYGLAVLVLPDFLLFYPVFIYVILYSHLQLFLLWATGIFLFRSPSMKEFPDVLVCAIFFGVLLSVFLEKSTSEYEKLELDFLHCRDDSEERTLILAEKNHALLEKQNYEIYNATLKERNRIAREIHDNVGHVLSRSILLTAAVRAVNNDPKTAPLMDSLEDSLNAAMNSIRSSVHDLHDESVNLEHAVDSLIRDFTFCPVGVTYDISDQIPRNIKYCFISIIKEALSNIMKHSNASSVKILIREHPALYQLCFEDNGTDIHYDPAFSGIGLVNMKERVYSLNGTLQISTQNGFRIFITIPKSVNNN</sequence>
<feature type="transmembrane region" description="Helical" evidence="9">
    <location>
        <begin position="103"/>
        <end position="122"/>
    </location>
</feature>
<dbReference type="GO" id="GO:0005524">
    <property type="term" value="F:ATP binding"/>
    <property type="evidence" value="ECO:0007669"/>
    <property type="project" value="UniProtKB-KW"/>
</dbReference>
<keyword evidence="6 12" id="KW-0418">Kinase</keyword>
<evidence type="ECO:0000256" key="1">
    <source>
        <dbReference type="ARBA" id="ARBA00000085"/>
    </source>
</evidence>
<feature type="transmembrane region" description="Helical" evidence="9">
    <location>
        <begin position="74"/>
        <end position="96"/>
    </location>
</feature>
<dbReference type="Pfam" id="PF07730">
    <property type="entry name" value="HisKA_3"/>
    <property type="match status" value="1"/>
</dbReference>
<dbReference type="Gene3D" id="1.20.5.1930">
    <property type="match status" value="1"/>
</dbReference>
<keyword evidence="3" id="KW-0597">Phosphoprotein</keyword>
<keyword evidence="9" id="KW-1133">Transmembrane helix</keyword>
<dbReference type="Pfam" id="PF02518">
    <property type="entry name" value="HATPase_c"/>
    <property type="match status" value="1"/>
</dbReference>
<feature type="transmembrane region" description="Helical" evidence="9">
    <location>
        <begin position="48"/>
        <end position="68"/>
    </location>
</feature>
<reference evidence="12 13" key="1">
    <citation type="submission" date="2019-11" db="EMBL/GenBank/DDBJ databases">
        <title>Draft genome sequence of Blautia luti DSM 14534T, isolated from human stool.</title>
        <authorList>
            <person name="Ortiz R."/>
            <person name="Melis-Arcos F."/>
            <person name="Covarrubias P."/>
            <person name="Cardenas J.P."/>
            <person name="Perez-Donoso J."/>
            <person name="Almonacid D."/>
        </authorList>
    </citation>
    <scope>NUCLEOTIDE SEQUENCE [LARGE SCALE GENOMIC DNA]</scope>
    <source>
        <strain evidence="12 13">DSM 14534</strain>
    </source>
</reference>
<organism evidence="12 13">
    <name type="scientific">Blautia luti DSM 14534 = JCM 17040</name>
    <dbReference type="NCBI Taxonomy" id="649762"/>
    <lineage>
        <taxon>Bacteria</taxon>
        <taxon>Bacillati</taxon>
        <taxon>Bacillota</taxon>
        <taxon>Clostridia</taxon>
        <taxon>Lachnospirales</taxon>
        <taxon>Lachnospiraceae</taxon>
        <taxon>Blautia</taxon>
    </lineage>
</organism>
<evidence type="ECO:0000256" key="8">
    <source>
        <dbReference type="ARBA" id="ARBA00023012"/>
    </source>
</evidence>
<comment type="catalytic activity">
    <reaction evidence="1">
        <text>ATP + protein L-histidine = ADP + protein N-phospho-L-histidine.</text>
        <dbReference type="EC" id="2.7.13.3"/>
    </reaction>
</comment>
<dbReference type="CDD" id="cd16917">
    <property type="entry name" value="HATPase_UhpB-NarQ-NarX-like"/>
    <property type="match status" value="1"/>
</dbReference>
<dbReference type="Gene3D" id="3.30.565.10">
    <property type="entry name" value="Histidine kinase-like ATPase, C-terminal domain"/>
    <property type="match status" value="1"/>
</dbReference>
<keyword evidence="9" id="KW-0472">Membrane</keyword>
<keyword evidence="8" id="KW-0902">Two-component regulatory system</keyword>
<dbReference type="GO" id="GO:0016020">
    <property type="term" value="C:membrane"/>
    <property type="evidence" value="ECO:0007669"/>
    <property type="project" value="InterPro"/>
</dbReference>